<sequence length="351" mass="42087">MTTNIIKLILISILIQNIYGKSYFISDVFFNKYQEIYDIPQTGFYIEYTKVNEIEKFSLFKDLKLIKYKTQKKIEDNKKQLTFYNEKDIKIKEEIYDELNNKIKEIKYSPKGIILESVDYFYKNNDVIYKEIKILNQKPKTIHYMKDTNGKLLKITGSDLQIWNYGINGEIKSTYLDIKKSKTKVILYDDQKRHLKNIILDNNKIVSKENNQYLDDNEIINVKEEDNTKIISKYKDHNLIKQEVYKDNKITKICDFEYNESGHVTMENVIIKDEDKEYTTKTTYEYDSDDKLISKTIYENDLISLKTDYFSDNEYEQKIYHNGNPIFTIRYKNDEIIEQINTDTRDKNETK</sequence>
<dbReference type="HOGENOM" id="CLU_069315_0_0_12"/>
<dbReference type="AlphaFoldDB" id="B5RLF2"/>
<evidence type="ECO:0000313" key="1">
    <source>
        <dbReference type="EMBL" id="ACH93037.1"/>
    </source>
</evidence>
<reference evidence="1 2" key="1">
    <citation type="journal article" date="2008" name="PLoS Genet.">
        <title>The genome of Borrelia recurrentis, the agent of deadly louse-borne relapsing fever, is a degraded subset of tick-borne Borrelia duttonii.</title>
        <authorList>
            <person name="Lescot M."/>
            <person name="Audic S."/>
            <person name="Robert C."/>
            <person name="Nguyen T.T."/>
            <person name="Blanc G."/>
            <person name="Cutler S.J."/>
            <person name="Wincker P."/>
            <person name="Couloux A."/>
            <person name="Claverie J.-M."/>
            <person name="Raoult D."/>
            <person name="Drancourt M."/>
        </authorList>
    </citation>
    <scope>NUCLEOTIDE SEQUENCE [LARGE SCALE GENOMIC DNA]</scope>
    <source>
        <strain evidence="1 2">Ly</strain>
    </source>
</reference>
<proteinExistence type="predicted"/>
<protein>
    <submittedName>
        <fullName evidence="1">Uncharacterized conserved protein</fullName>
    </submittedName>
</protein>
<evidence type="ECO:0000313" key="2">
    <source>
        <dbReference type="Proteomes" id="UP000000611"/>
    </source>
</evidence>
<dbReference type="RefSeq" id="WP_012537849.1">
    <property type="nucleotide sequence ID" value="NC_011229.1"/>
</dbReference>
<accession>B5RLF2</accession>
<dbReference type="OrthoDB" id="350294at2"/>
<name>B5RLF2_BORDL</name>
<dbReference type="Proteomes" id="UP000000611">
    <property type="component" value="Chromosome"/>
</dbReference>
<keyword evidence="2" id="KW-1185">Reference proteome</keyword>
<organism evidence="1 2">
    <name type="scientific">Borrelia duttonii (strain Ly)</name>
    <dbReference type="NCBI Taxonomy" id="412419"/>
    <lineage>
        <taxon>Bacteria</taxon>
        <taxon>Pseudomonadati</taxon>
        <taxon>Spirochaetota</taxon>
        <taxon>Spirochaetia</taxon>
        <taxon>Spirochaetales</taxon>
        <taxon>Borreliaceae</taxon>
        <taxon>Borrelia</taxon>
    </lineage>
</organism>
<dbReference type="KEGG" id="bdu:BDU_81"/>
<dbReference type="EMBL" id="CP000976">
    <property type="protein sequence ID" value="ACH93037.1"/>
    <property type="molecule type" value="Genomic_DNA"/>
</dbReference>
<gene>
    <name evidence="1" type="ordered locus">BDU_81</name>
</gene>
<dbReference type="Gene3D" id="3.90.930.1">
    <property type="match status" value="1"/>
</dbReference>
<dbReference type="STRING" id="412419.BDU_81"/>